<keyword evidence="2" id="KW-0812">Transmembrane</keyword>
<evidence type="ECO:0000313" key="4">
    <source>
        <dbReference type="Proteomes" id="UP000054097"/>
    </source>
</evidence>
<evidence type="ECO:0000256" key="2">
    <source>
        <dbReference type="SAM" id="Phobius"/>
    </source>
</evidence>
<accession>A0A0C3BAJ9</accession>
<name>A0A0C3BAJ9_SERVB</name>
<reference evidence="3 4" key="1">
    <citation type="submission" date="2014-04" db="EMBL/GenBank/DDBJ databases">
        <authorList>
            <consortium name="DOE Joint Genome Institute"/>
            <person name="Kuo A."/>
            <person name="Zuccaro A."/>
            <person name="Kohler A."/>
            <person name="Nagy L.G."/>
            <person name="Floudas D."/>
            <person name="Copeland A."/>
            <person name="Barry K.W."/>
            <person name="Cichocki N."/>
            <person name="Veneault-Fourrey C."/>
            <person name="LaButti K."/>
            <person name="Lindquist E.A."/>
            <person name="Lipzen A."/>
            <person name="Lundell T."/>
            <person name="Morin E."/>
            <person name="Murat C."/>
            <person name="Sun H."/>
            <person name="Tunlid A."/>
            <person name="Henrissat B."/>
            <person name="Grigoriev I.V."/>
            <person name="Hibbett D.S."/>
            <person name="Martin F."/>
            <person name="Nordberg H.P."/>
            <person name="Cantor M.N."/>
            <person name="Hua S.X."/>
        </authorList>
    </citation>
    <scope>NUCLEOTIDE SEQUENCE [LARGE SCALE GENOMIC DNA]</scope>
    <source>
        <strain evidence="3 4">MAFF 305830</strain>
    </source>
</reference>
<keyword evidence="2" id="KW-0472">Membrane</keyword>
<feature type="region of interest" description="Disordered" evidence="1">
    <location>
        <begin position="174"/>
        <end position="214"/>
    </location>
</feature>
<dbReference type="Proteomes" id="UP000054097">
    <property type="component" value="Unassembled WGS sequence"/>
</dbReference>
<keyword evidence="2" id="KW-1133">Transmembrane helix</keyword>
<gene>
    <name evidence="3" type="ORF">M408DRAFT_8478</name>
</gene>
<reference evidence="4" key="2">
    <citation type="submission" date="2015-01" db="EMBL/GenBank/DDBJ databases">
        <title>Evolutionary Origins and Diversification of the Mycorrhizal Mutualists.</title>
        <authorList>
            <consortium name="DOE Joint Genome Institute"/>
            <consortium name="Mycorrhizal Genomics Consortium"/>
            <person name="Kohler A."/>
            <person name="Kuo A."/>
            <person name="Nagy L.G."/>
            <person name="Floudas D."/>
            <person name="Copeland A."/>
            <person name="Barry K.W."/>
            <person name="Cichocki N."/>
            <person name="Veneault-Fourrey C."/>
            <person name="LaButti K."/>
            <person name="Lindquist E.A."/>
            <person name="Lipzen A."/>
            <person name="Lundell T."/>
            <person name="Morin E."/>
            <person name="Murat C."/>
            <person name="Riley R."/>
            <person name="Ohm R."/>
            <person name="Sun H."/>
            <person name="Tunlid A."/>
            <person name="Henrissat B."/>
            <person name="Grigoriev I.V."/>
            <person name="Hibbett D.S."/>
            <person name="Martin F."/>
        </authorList>
    </citation>
    <scope>NUCLEOTIDE SEQUENCE [LARGE SCALE GENOMIC DNA]</scope>
    <source>
        <strain evidence="4">MAFF 305830</strain>
    </source>
</reference>
<protein>
    <submittedName>
        <fullName evidence="3">Uncharacterized protein</fullName>
    </submittedName>
</protein>
<dbReference type="EMBL" id="KN824290">
    <property type="protein sequence ID" value="KIM29109.1"/>
    <property type="molecule type" value="Genomic_DNA"/>
</dbReference>
<organism evidence="3 4">
    <name type="scientific">Serendipita vermifera MAFF 305830</name>
    <dbReference type="NCBI Taxonomy" id="933852"/>
    <lineage>
        <taxon>Eukaryota</taxon>
        <taxon>Fungi</taxon>
        <taxon>Dikarya</taxon>
        <taxon>Basidiomycota</taxon>
        <taxon>Agaricomycotina</taxon>
        <taxon>Agaricomycetes</taxon>
        <taxon>Sebacinales</taxon>
        <taxon>Serendipitaceae</taxon>
        <taxon>Serendipita</taxon>
    </lineage>
</organism>
<feature type="transmembrane region" description="Helical" evidence="2">
    <location>
        <begin position="77"/>
        <end position="99"/>
    </location>
</feature>
<evidence type="ECO:0000313" key="3">
    <source>
        <dbReference type="EMBL" id="KIM29109.1"/>
    </source>
</evidence>
<feature type="compositionally biased region" description="Polar residues" evidence="1">
    <location>
        <begin position="197"/>
        <end position="206"/>
    </location>
</feature>
<sequence length="214" mass="23057">MPLWPLNISPEPLITPVKRGQSRVTTLTESVYPTERPTSSYHHGQPTIAGSFGGMRVMSRHGMNSSTNLENLSIKGFLGLVIGLGVLAIASSIAAFILIRRRRRAKAAGGGFPKPGGGIGGLFGRKKNKGWMETHSYTDHNDDDIPLPPKGGQPGRVYDDPFNAESLDNLQRETSAQIDHGPEYQPVSTKGDADVRPSTSPTSLKSGTKFHEAI</sequence>
<dbReference type="OrthoDB" id="3235702at2759"/>
<evidence type="ECO:0000256" key="1">
    <source>
        <dbReference type="SAM" id="MobiDB-lite"/>
    </source>
</evidence>
<dbReference type="AlphaFoldDB" id="A0A0C3BAJ9"/>
<proteinExistence type="predicted"/>
<dbReference type="HOGENOM" id="CLU_1289637_0_0_1"/>
<feature type="region of interest" description="Disordered" evidence="1">
    <location>
        <begin position="133"/>
        <end position="162"/>
    </location>
</feature>
<keyword evidence="4" id="KW-1185">Reference proteome</keyword>